<evidence type="ECO:0000256" key="4">
    <source>
        <dbReference type="ARBA" id="ARBA00023163"/>
    </source>
</evidence>
<gene>
    <name evidence="9" type="ORF">CDD81_1211</name>
</gene>
<dbReference type="EMBL" id="NJET01000013">
    <property type="protein sequence ID" value="PHH65842.1"/>
    <property type="molecule type" value="Genomic_DNA"/>
</dbReference>
<evidence type="ECO:0000256" key="5">
    <source>
        <dbReference type="PIRNR" id="PIRNR005586"/>
    </source>
</evidence>
<protein>
    <recommendedName>
        <fullName evidence="5">DNA-directed RNA polymerase subunit</fullName>
    </recommendedName>
</protein>
<dbReference type="OrthoDB" id="10056816at2759"/>
<dbReference type="PROSITE" id="PS01030">
    <property type="entry name" value="RNA_POL_M_15KD"/>
    <property type="match status" value="1"/>
</dbReference>
<dbReference type="PROSITE" id="PS51133">
    <property type="entry name" value="ZF_TFIIS_2"/>
    <property type="match status" value="1"/>
</dbReference>
<dbReference type="SMART" id="SM00440">
    <property type="entry name" value="ZnF_C2C2"/>
    <property type="match status" value="1"/>
</dbReference>
<keyword evidence="10" id="KW-1185">Reference proteome</keyword>
<feature type="binding site" evidence="6">
    <location>
        <position position="13"/>
    </location>
    <ligand>
        <name>Zn(2+)</name>
        <dbReference type="ChEBI" id="CHEBI:29105"/>
        <label>1</label>
    </ligand>
</feature>
<dbReference type="GO" id="GO:0006363">
    <property type="term" value="P:termination of RNA polymerase I transcription"/>
    <property type="evidence" value="ECO:0007669"/>
    <property type="project" value="TreeGrafter"/>
</dbReference>
<feature type="domain" description="TFIIS-type" evidence="8">
    <location>
        <begin position="80"/>
        <end position="119"/>
    </location>
</feature>
<comment type="similarity">
    <text evidence="5">Belongs to the archaeal rpoM/eukaryotic RPA12/RPB9/RPC11 RNA polymerase family.</text>
</comment>
<feature type="binding site" evidence="6">
    <location>
        <position position="84"/>
    </location>
    <ligand>
        <name>Zn(2+)</name>
        <dbReference type="ChEBI" id="CHEBI:29105"/>
        <label>2</label>
    </ligand>
</feature>
<comment type="subcellular location">
    <subcellularLocation>
        <location evidence="5">Nucleus</location>
    </subcellularLocation>
</comment>
<feature type="zinc finger region" description="C4-type" evidence="7">
    <location>
        <begin position="10"/>
        <end position="33"/>
    </location>
</feature>
<dbReference type="InterPro" id="IPR012164">
    <property type="entry name" value="Rpa12/Rpb9/Rpc10/TFS"/>
</dbReference>
<evidence type="ECO:0000313" key="10">
    <source>
        <dbReference type="Proteomes" id="UP000226192"/>
    </source>
</evidence>
<dbReference type="GO" id="GO:0008270">
    <property type="term" value="F:zinc ion binding"/>
    <property type="evidence" value="ECO:0007669"/>
    <property type="project" value="UniProtKB-KW"/>
</dbReference>
<keyword evidence="2 7" id="KW-0863">Zinc-finger</keyword>
<dbReference type="InterPro" id="IPR001222">
    <property type="entry name" value="Znf_TFIIS"/>
</dbReference>
<feature type="binding site" evidence="6">
    <location>
        <position position="33"/>
    </location>
    <ligand>
        <name>Zn(2+)</name>
        <dbReference type="ChEBI" id="CHEBI:29105"/>
        <label>1</label>
    </ligand>
</feature>
<feature type="binding site" evidence="6">
    <location>
        <position position="112"/>
    </location>
    <ligand>
        <name>Zn(2+)</name>
        <dbReference type="ChEBI" id="CHEBI:29105"/>
        <label>2</label>
    </ligand>
</feature>
<dbReference type="PIRSF" id="PIRSF005586">
    <property type="entry name" value="RNApol_RpoM"/>
    <property type="match status" value="1"/>
</dbReference>
<dbReference type="Gene3D" id="2.20.25.10">
    <property type="match status" value="1"/>
</dbReference>
<reference evidence="9 10" key="1">
    <citation type="submission" date="2017-06" db="EMBL/GenBank/DDBJ databases">
        <title>Ant-infecting Ophiocordyceps genomes reveal a high diversity of potential behavioral manipulation genes and a possible major role for enterotoxins.</title>
        <authorList>
            <person name="De Bekker C."/>
            <person name="Evans H.C."/>
            <person name="Brachmann A."/>
            <person name="Hughes D.P."/>
        </authorList>
    </citation>
    <scope>NUCLEOTIDE SEQUENCE [LARGE SCALE GENOMIC DNA]</scope>
    <source>
        <strain evidence="9 10">Map64</strain>
    </source>
</reference>
<evidence type="ECO:0000256" key="1">
    <source>
        <dbReference type="ARBA" id="ARBA00022723"/>
    </source>
</evidence>
<feature type="binding site" evidence="6">
    <location>
        <position position="30"/>
    </location>
    <ligand>
        <name>Zn(2+)</name>
        <dbReference type="ChEBI" id="CHEBI:29105"/>
        <label>1</label>
    </ligand>
</feature>
<feature type="binding site" evidence="6">
    <location>
        <position position="114"/>
    </location>
    <ligand>
        <name>Zn(2+)</name>
        <dbReference type="ChEBI" id="CHEBI:29105"/>
        <label>2</label>
    </ligand>
</feature>
<evidence type="ECO:0000256" key="6">
    <source>
        <dbReference type="PIRSR" id="PIRSR005586-1"/>
    </source>
</evidence>
<accession>A0A2C5YEY3</accession>
<dbReference type="AlphaFoldDB" id="A0A2C5YEY3"/>
<dbReference type="GO" id="GO:0003676">
    <property type="term" value="F:nucleic acid binding"/>
    <property type="evidence" value="ECO:0007669"/>
    <property type="project" value="InterPro"/>
</dbReference>
<sequence length="122" mass="12920">MSAIGTLVFCTDCGNLLPPTKANPKNLVKCDCCGVVNKDIGAKKAVSCSKPTDFPSFLRQKLQSNVQSVQRHTISSGTAASESCPKCGGSEVKYTAVQLRSADEGSTIIYTCACGNSWHENN</sequence>
<feature type="binding site" evidence="6">
    <location>
        <position position="87"/>
    </location>
    <ligand>
        <name>Zn(2+)</name>
        <dbReference type="ChEBI" id="CHEBI:29105"/>
        <label>2</label>
    </ligand>
</feature>
<dbReference type="GO" id="GO:0003899">
    <property type="term" value="F:DNA-directed RNA polymerase activity"/>
    <property type="evidence" value="ECO:0007669"/>
    <property type="project" value="InterPro"/>
</dbReference>
<dbReference type="GO" id="GO:0005736">
    <property type="term" value="C:RNA polymerase I complex"/>
    <property type="evidence" value="ECO:0007669"/>
    <property type="project" value="TreeGrafter"/>
</dbReference>
<organism evidence="9 10">
    <name type="scientific">Ophiocordyceps australis</name>
    <dbReference type="NCBI Taxonomy" id="1399860"/>
    <lineage>
        <taxon>Eukaryota</taxon>
        <taxon>Fungi</taxon>
        <taxon>Dikarya</taxon>
        <taxon>Ascomycota</taxon>
        <taxon>Pezizomycotina</taxon>
        <taxon>Sordariomycetes</taxon>
        <taxon>Hypocreomycetidae</taxon>
        <taxon>Hypocreales</taxon>
        <taxon>Ophiocordycipitaceae</taxon>
        <taxon>Ophiocordyceps</taxon>
    </lineage>
</organism>
<dbReference type="PANTHER" id="PTHR11239:SF14">
    <property type="entry name" value="DNA-DIRECTED RNA POLYMERASE I SUBUNIT RPA12"/>
    <property type="match status" value="1"/>
</dbReference>
<dbReference type="SUPFAM" id="SSF57783">
    <property type="entry name" value="Zinc beta-ribbon"/>
    <property type="match status" value="1"/>
</dbReference>
<feature type="binding site" evidence="6">
    <location>
        <position position="10"/>
    </location>
    <ligand>
        <name>Zn(2+)</name>
        <dbReference type="ChEBI" id="CHEBI:29105"/>
        <label>1</label>
    </ligand>
</feature>
<dbReference type="Proteomes" id="UP000226192">
    <property type="component" value="Unassembled WGS sequence"/>
</dbReference>
<keyword evidence="5" id="KW-0240">DNA-directed RNA polymerase</keyword>
<keyword evidence="4 5" id="KW-0804">Transcription</keyword>
<evidence type="ECO:0000313" key="9">
    <source>
        <dbReference type="EMBL" id="PHH65842.1"/>
    </source>
</evidence>
<dbReference type="STRING" id="1399860.A0A2C5YEY3"/>
<dbReference type="InterPro" id="IPR019761">
    <property type="entry name" value="DNA-dir_RNA_pol-M_15_CS"/>
</dbReference>
<evidence type="ECO:0000256" key="2">
    <source>
        <dbReference type="ARBA" id="ARBA00022771"/>
    </source>
</evidence>
<comment type="caution">
    <text evidence="9">The sequence shown here is derived from an EMBL/GenBank/DDBJ whole genome shotgun (WGS) entry which is preliminary data.</text>
</comment>
<dbReference type="PANTHER" id="PTHR11239">
    <property type="entry name" value="DNA-DIRECTED RNA POLYMERASE"/>
    <property type="match status" value="1"/>
</dbReference>
<keyword evidence="3 6" id="KW-0862">Zinc</keyword>
<name>A0A2C5YEY3_9HYPO</name>
<keyword evidence="1 6" id="KW-0479">Metal-binding</keyword>
<evidence type="ECO:0000256" key="7">
    <source>
        <dbReference type="PIRSR" id="PIRSR005586-2"/>
    </source>
</evidence>
<proteinExistence type="inferred from homology"/>
<evidence type="ECO:0000259" key="8">
    <source>
        <dbReference type="PROSITE" id="PS51133"/>
    </source>
</evidence>
<dbReference type="Pfam" id="PF01096">
    <property type="entry name" value="Zn_ribbon_TFIIS"/>
    <property type="match status" value="1"/>
</dbReference>
<comment type="function">
    <text evidence="5">DNA-dependent RNA polymerase catalyzes the transcription of DNA into RNA using the four ribonucleoside triphosphates as substrates.</text>
</comment>
<keyword evidence="5" id="KW-0539">Nucleus</keyword>
<evidence type="ECO:0000256" key="3">
    <source>
        <dbReference type="ARBA" id="ARBA00022833"/>
    </source>
</evidence>